<dbReference type="AlphaFoldDB" id="A0A183FVQ7"/>
<sequence length="212" mass="24328">MEASAKMIKDGLFISAQVGNTIALVLNASVLITYFLRPLKMNTSKYFIPISSVQNIVYSLCGMLVIPRTSTWNFCWTFVASGVVSDSWALGQCFLQLLFLVLLLTLLTIANNFFHRYLQICRFKYFSFYLSPRGLRVLFAVNAFIIITWTVYLYVGIWPNDELILYLRPHTLERRGVDLGSTAFVGFCVKVRFIKNLCTSRLVPIRRKLHLS</sequence>
<keyword evidence="1" id="KW-1133">Transmembrane helix</keyword>
<feature type="transmembrane region" description="Helical" evidence="1">
    <location>
        <begin position="94"/>
        <end position="114"/>
    </location>
</feature>
<accession>A0A3P7YUB2</accession>
<dbReference type="InterPro" id="IPR019428">
    <property type="entry name" value="7TM_GPCR_serpentine_rcpt_Str"/>
</dbReference>
<evidence type="ECO:0000313" key="3">
    <source>
        <dbReference type="Proteomes" id="UP000050761"/>
    </source>
</evidence>
<dbReference type="EMBL" id="UZAH01027500">
    <property type="protein sequence ID" value="VDO92166.1"/>
    <property type="molecule type" value="Genomic_DNA"/>
</dbReference>
<organism evidence="3 4">
    <name type="scientific">Heligmosomoides polygyrus</name>
    <name type="common">Parasitic roundworm</name>
    <dbReference type="NCBI Taxonomy" id="6339"/>
    <lineage>
        <taxon>Eukaryota</taxon>
        <taxon>Metazoa</taxon>
        <taxon>Ecdysozoa</taxon>
        <taxon>Nematoda</taxon>
        <taxon>Chromadorea</taxon>
        <taxon>Rhabditida</taxon>
        <taxon>Rhabditina</taxon>
        <taxon>Rhabditomorpha</taxon>
        <taxon>Strongyloidea</taxon>
        <taxon>Heligmosomidae</taxon>
        <taxon>Heligmosomoides</taxon>
    </lineage>
</organism>
<accession>A0A183FVQ7</accession>
<reference evidence="4" key="2">
    <citation type="submission" date="2019-09" db="UniProtKB">
        <authorList>
            <consortium name="WormBaseParasite"/>
        </authorList>
    </citation>
    <scope>IDENTIFICATION</scope>
</reference>
<name>A0A183FVQ7_HELPZ</name>
<protein>
    <submittedName>
        <fullName evidence="4">G_PROTEIN_RECEP_F1_2 domain-containing protein</fullName>
    </submittedName>
</protein>
<evidence type="ECO:0000313" key="4">
    <source>
        <dbReference type="WBParaSite" id="HPBE_0001243601-mRNA-1"/>
    </source>
</evidence>
<dbReference type="OrthoDB" id="5784637at2759"/>
<feature type="transmembrane region" description="Helical" evidence="1">
    <location>
        <begin position="135"/>
        <end position="159"/>
    </location>
</feature>
<evidence type="ECO:0000313" key="2">
    <source>
        <dbReference type="EMBL" id="VDO92166.1"/>
    </source>
</evidence>
<keyword evidence="3" id="KW-1185">Reference proteome</keyword>
<reference evidence="2 3" key="1">
    <citation type="submission" date="2018-11" db="EMBL/GenBank/DDBJ databases">
        <authorList>
            <consortium name="Pathogen Informatics"/>
        </authorList>
    </citation>
    <scope>NUCLEOTIDE SEQUENCE [LARGE SCALE GENOMIC DNA]</scope>
</reference>
<evidence type="ECO:0000256" key="1">
    <source>
        <dbReference type="SAM" id="Phobius"/>
    </source>
</evidence>
<proteinExistence type="predicted"/>
<dbReference type="Pfam" id="PF10326">
    <property type="entry name" value="7TM_GPCR_Str"/>
    <property type="match status" value="1"/>
</dbReference>
<dbReference type="WBParaSite" id="HPBE_0001243601-mRNA-1">
    <property type="protein sequence ID" value="HPBE_0001243601-mRNA-1"/>
    <property type="gene ID" value="HPBE_0001243601"/>
</dbReference>
<keyword evidence="1" id="KW-0472">Membrane</keyword>
<dbReference type="Proteomes" id="UP000050761">
    <property type="component" value="Unassembled WGS sequence"/>
</dbReference>
<feature type="transmembrane region" description="Helical" evidence="1">
    <location>
        <begin position="12"/>
        <end position="34"/>
    </location>
</feature>
<keyword evidence="1" id="KW-0812">Transmembrane</keyword>
<gene>
    <name evidence="2" type="ORF">HPBE_LOCUS12437</name>
</gene>